<keyword evidence="6" id="KW-1185">Reference proteome</keyword>
<evidence type="ECO:0000259" key="4">
    <source>
        <dbReference type="Pfam" id="PF05347"/>
    </source>
</evidence>
<proteinExistence type="predicted"/>
<dbReference type="EMBL" id="JBJQOH010000001">
    <property type="protein sequence ID" value="KAL3699927.1"/>
    <property type="molecule type" value="Genomic_DNA"/>
</dbReference>
<comment type="subcellular location">
    <subcellularLocation>
        <location evidence="1">Mitochondrion matrix</location>
    </subcellularLocation>
</comment>
<dbReference type="PANTHER" id="PTHR46749">
    <property type="entry name" value="COMPLEX III ASSEMBLY FACTOR LYRM7"/>
    <property type="match status" value="1"/>
</dbReference>
<evidence type="ECO:0000313" key="6">
    <source>
        <dbReference type="Proteomes" id="UP001633002"/>
    </source>
</evidence>
<evidence type="ECO:0000256" key="3">
    <source>
        <dbReference type="ARBA" id="ARBA00023186"/>
    </source>
</evidence>
<dbReference type="Proteomes" id="UP001633002">
    <property type="component" value="Unassembled WGS sequence"/>
</dbReference>
<dbReference type="PANTHER" id="PTHR46749:SF1">
    <property type="entry name" value="COMPLEX III ASSEMBLY FACTOR LYRM7"/>
    <property type="match status" value="1"/>
</dbReference>
<dbReference type="CDD" id="cd20267">
    <property type="entry name" value="Complex1_LYR_LYRM7"/>
    <property type="match status" value="1"/>
</dbReference>
<accession>A0ABD3ICC7</accession>
<evidence type="ECO:0000256" key="2">
    <source>
        <dbReference type="ARBA" id="ARBA00023128"/>
    </source>
</evidence>
<dbReference type="InterPro" id="IPR008011">
    <property type="entry name" value="Complex1_LYR_dom"/>
</dbReference>
<dbReference type="InterPro" id="IPR050435">
    <property type="entry name" value="MZM1/LYRM7"/>
</dbReference>
<evidence type="ECO:0000313" key="5">
    <source>
        <dbReference type="EMBL" id="KAL3699927.1"/>
    </source>
</evidence>
<keyword evidence="2" id="KW-0496">Mitochondrion</keyword>
<dbReference type="Pfam" id="PF05347">
    <property type="entry name" value="Complex1_LYR"/>
    <property type="match status" value="1"/>
</dbReference>
<reference evidence="5 6" key="1">
    <citation type="submission" date="2024-09" db="EMBL/GenBank/DDBJ databases">
        <title>Chromosome-scale assembly of Riccia sorocarpa.</title>
        <authorList>
            <person name="Paukszto L."/>
        </authorList>
    </citation>
    <scope>NUCLEOTIDE SEQUENCE [LARGE SCALE GENOMIC DNA]</scope>
    <source>
        <strain evidence="5">LP-2024</strain>
        <tissue evidence="5">Aerial parts of the thallus</tissue>
    </source>
</reference>
<evidence type="ECO:0000256" key="1">
    <source>
        <dbReference type="ARBA" id="ARBA00004305"/>
    </source>
</evidence>
<dbReference type="GO" id="GO:0005759">
    <property type="term" value="C:mitochondrial matrix"/>
    <property type="evidence" value="ECO:0007669"/>
    <property type="project" value="UniProtKB-SubCell"/>
</dbReference>
<sequence>MATAPRVNEVRSVFRALLRVRRQAFAGDEHALAASAVQIRQEFEANRHVNDEKTVSELIAQAREAVDFIGLNVVQAKLNDRGNYEMKLAKEHAGETVEEIAPKNKRGKPAS</sequence>
<name>A0ABD3ICC7_9MARC</name>
<dbReference type="AlphaFoldDB" id="A0ABD3ICC7"/>
<protein>
    <recommendedName>
        <fullName evidence="4">Complex 1 LYR protein domain-containing protein</fullName>
    </recommendedName>
</protein>
<dbReference type="InterPro" id="IPR045298">
    <property type="entry name" value="Complex1_LYR_LYRM7"/>
</dbReference>
<comment type="caution">
    <text evidence="5">The sequence shown here is derived from an EMBL/GenBank/DDBJ whole genome shotgun (WGS) entry which is preliminary data.</text>
</comment>
<keyword evidence="3" id="KW-0143">Chaperone</keyword>
<gene>
    <name evidence="5" type="ORF">R1sor_017949</name>
</gene>
<organism evidence="5 6">
    <name type="scientific">Riccia sorocarpa</name>
    <dbReference type="NCBI Taxonomy" id="122646"/>
    <lineage>
        <taxon>Eukaryota</taxon>
        <taxon>Viridiplantae</taxon>
        <taxon>Streptophyta</taxon>
        <taxon>Embryophyta</taxon>
        <taxon>Marchantiophyta</taxon>
        <taxon>Marchantiopsida</taxon>
        <taxon>Marchantiidae</taxon>
        <taxon>Marchantiales</taxon>
        <taxon>Ricciaceae</taxon>
        <taxon>Riccia</taxon>
    </lineage>
</organism>
<feature type="domain" description="Complex 1 LYR protein" evidence="4">
    <location>
        <begin position="9"/>
        <end position="67"/>
    </location>
</feature>